<organism evidence="2">
    <name type="scientific">viral metagenome</name>
    <dbReference type="NCBI Taxonomy" id="1070528"/>
    <lineage>
        <taxon>unclassified sequences</taxon>
        <taxon>metagenomes</taxon>
        <taxon>organismal metagenomes</taxon>
    </lineage>
</organism>
<protein>
    <submittedName>
        <fullName evidence="2">Uncharacterized protein</fullName>
    </submittedName>
</protein>
<dbReference type="AlphaFoldDB" id="A0A6M3KTR4"/>
<evidence type="ECO:0000313" key="2">
    <source>
        <dbReference type="EMBL" id="QJA84824.1"/>
    </source>
</evidence>
<dbReference type="EMBL" id="MT142535">
    <property type="protein sequence ID" value="QJA84824.1"/>
    <property type="molecule type" value="Genomic_DNA"/>
</dbReference>
<accession>A0A6M3KTR4</accession>
<gene>
    <name evidence="2" type="ORF">MM415A00148_0042</name>
    <name evidence="1" type="ORF">MM415B00245_0009</name>
</gene>
<proteinExistence type="predicted"/>
<evidence type="ECO:0000313" key="1">
    <source>
        <dbReference type="EMBL" id="QJA67303.1"/>
    </source>
</evidence>
<name>A0A6M3KTR4_9ZZZZ</name>
<dbReference type="EMBL" id="MT141569">
    <property type="protein sequence ID" value="QJA67303.1"/>
    <property type="molecule type" value="Genomic_DNA"/>
</dbReference>
<sequence>MAEEIIGLIHGQVPGSTEEWRVAVALERYKIDYSYQVPLFGGRLPGGQILDFVVYIPFPTPLQVFGKYWHSTQTSGAESLAVAALMRYYEREPIIIWDYEIPDQEEANKVVKERVKG</sequence>
<reference evidence="2" key="1">
    <citation type="submission" date="2020-03" db="EMBL/GenBank/DDBJ databases">
        <title>The deep terrestrial virosphere.</title>
        <authorList>
            <person name="Holmfeldt K."/>
            <person name="Nilsson E."/>
            <person name="Simone D."/>
            <person name="Lopez-Fernandez M."/>
            <person name="Wu X."/>
            <person name="de Brujin I."/>
            <person name="Lundin D."/>
            <person name="Andersson A."/>
            <person name="Bertilsson S."/>
            <person name="Dopson M."/>
        </authorList>
    </citation>
    <scope>NUCLEOTIDE SEQUENCE</scope>
    <source>
        <strain evidence="2">MM415A00148</strain>
        <strain evidence="1">MM415B00245</strain>
    </source>
</reference>